<comment type="subunit">
    <text evidence="11">F-type ATPases have 2 components, F(1) - the catalytic core - and F(0) - the membrane proton channel. F(1) has five subunits: alpha(3), beta(3), gamma(1), delta(1), epsilon(1). F(0) has four main subunits: a(1), b(1), b'(1) and c(10-14). The alpha and beta chains form an alternating ring which encloses part of the gamma chain. F(1) is attached to F(0) by a central stalk formed by the gamma and epsilon chains, while a peripheral stalk is formed by the delta, b and b' chains.</text>
</comment>
<keyword evidence="1 11" id="KW-0813">Transport</keyword>
<comment type="function">
    <text evidence="9 11">F(1)F(0) ATP synthase produces ATP from ADP in the presence of a proton or sodium gradient. F-type ATPases consist of two structural domains, F(1) containing the extramembraneous catalytic core and F(0) containing the membrane proton channel, linked together by a central stalk and a peripheral stalk. During catalysis, ATP synthesis in the catalytic domain of F(1) is coupled via a rotary mechanism of the central stalk subunits to proton translocation.</text>
</comment>
<dbReference type="OrthoDB" id="461217at2"/>
<dbReference type="RefSeq" id="WP_073069557.1">
    <property type="nucleotide sequence ID" value="NZ_MPPI01000002.1"/>
</dbReference>
<dbReference type="SUPFAM" id="SSF81573">
    <property type="entry name" value="F1F0 ATP synthase subunit B, membrane domain"/>
    <property type="match status" value="1"/>
</dbReference>
<dbReference type="Pfam" id="PF00430">
    <property type="entry name" value="ATP-synt_B"/>
    <property type="match status" value="1"/>
</dbReference>
<comment type="subcellular location">
    <subcellularLocation>
        <location evidence="11">Cellular thylakoid membrane</location>
        <topology evidence="11">Single-pass membrane protein</topology>
    </subcellularLocation>
    <subcellularLocation>
        <location evidence="10">Endomembrane system</location>
        <topology evidence="10">Single-pass membrane protein</topology>
    </subcellularLocation>
</comment>
<keyword evidence="13" id="KW-0175">Coiled coil</keyword>
<evidence type="ECO:0000256" key="7">
    <source>
        <dbReference type="ARBA" id="ARBA00023136"/>
    </source>
</evidence>
<name>A0A2T1DMI1_9CYAN</name>
<dbReference type="GO" id="GO:0046933">
    <property type="term" value="F:proton-transporting ATP synthase activity, rotational mechanism"/>
    <property type="evidence" value="ECO:0007669"/>
    <property type="project" value="UniProtKB-UniRule"/>
</dbReference>
<dbReference type="EMBL" id="PVWG01000002">
    <property type="protein sequence ID" value="PSB21708.1"/>
    <property type="molecule type" value="Genomic_DNA"/>
</dbReference>
<protein>
    <recommendedName>
        <fullName evidence="11">ATP synthase subunit b</fullName>
    </recommendedName>
    <alternativeName>
        <fullName evidence="11">ATP synthase F(0) sector subunit b</fullName>
    </alternativeName>
    <alternativeName>
        <fullName evidence="11">ATPase subunit I</fullName>
    </alternativeName>
    <alternativeName>
        <fullName evidence="11">F-type ATPase subunit b</fullName>
        <shortName evidence="11">F-ATPase subunit b</shortName>
    </alternativeName>
</protein>
<dbReference type="AlphaFoldDB" id="A0A2T1DMI1"/>
<keyword evidence="11" id="KW-0793">Thylakoid</keyword>
<dbReference type="NCBIfam" id="NF005606">
    <property type="entry name" value="PRK07352.1"/>
    <property type="match status" value="1"/>
</dbReference>
<dbReference type="STRING" id="1920490.GCA_001895925_01748"/>
<evidence type="ECO:0000256" key="9">
    <source>
        <dbReference type="ARBA" id="ARBA00025198"/>
    </source>
</evidence>
<evidence type="ECO:0000256" key="12">
    <source>
        <dbReference type="RuleBase" id="RU003848"/>
    </source>
</evidence>
<dbReference type="GO" id="GO:0012505">
    <property type="term" value="C:endomembrane system"/>
    <property type="evidence" value="ECO:0007669"/>
    <property type="project" value="UniProtKB-SubCell"/>
</dbReference>
<keyword evidence="6 11" id="KW-0406">Ion transport</keyword>
<dbReference type="Proteomes" id="UP000238634">
    <property type="component" value="Unassembled WGS sequence"/>
</dbReference>
<evidence type="ECO:0000256" key="10">
    <source>
        <dbReference type="ARBA" id="ARBA00037847"/>
    </source>
</evidence>
<keyword evidence="7 11" id="KW-0472">Membrane</keyword>
<dbReference type="GO" id="GO:0031676">
    <property type="term" value="C:plasma membrane-derived thylakoid membrane"/>
    <property type="evidence" value="ECO:0007669"/>
    <property type="project" value="UniProtKB-SubCell"/>
</dbReference>
<evidence type="ECO:0000256" key="3">
    <source>
        <dbReference type="ARBA" id="ARBA00022692"/>
    </source>
</evidence>
<reference evidence="14 15" key="2">
    <citation type="submission" date="2018-03" db="EMBL/GenBank/DDBJ databases">
        <title>The ancient ancestry and fast evolution of plastids.</title>
        <authorList>
            <person name="Moore K.R."/>
            <person name="Magnabosco C."/>
            <person name="Momper L."/>
            <person name="Gold D.A."/>
            <person name="Bosak T."/>
            <person name="Fournier G.P."/>
        </authorList>
    </citation>
    <scope>NUCLEOTIDE SEQUENCE [LARGE SCALE GENOMIC DNA]</scope>
    <source>
        <strain evidence="14 15">ULC007</strain>
    </source>
</reference>
<sequence length="187" mass="20058">MEIFLRLAAGATLLGSEAAEAVGKGGFGINFDILETNLINLSIVIAVVVYFGRKFLGKILGDRTAAIEAQIKEVEQRKQSAAAALASQQQKLAQAQAEAAKIRASAEDGAKSAREAILVKAEQDVARMRETAAQELGSEQARVINELRQRIALMAMQRAEGELPSRLNDDLQQRLVDRSIALLGGSS</sequence>
<reference evidence="14 15" key="1">
    <citation type="submission" date="2018-02" db="EMBL/GenBank/DDBJ databases">
        <authorList>
            <person name="Cohen D.B."/>
            <person name="Kent A.D."/>
        </authorList>
    </citation>
    <scope>NUCLEOTIDE SEQUENCE [LARGE SCALE GENOMIC DNA]</scope>
    <source>
        <strain evidence="14 15">ULC007</strain>
    </source>
</reference>
<keyword evidence="2 11" id="KW-0138">CF(0)</keyword>
<dbReference type="PANTHER" id="PTHR34264:SF3">
    <property type="entry name" value="ATP SYNTHASE SUBUNIT B, CHLOROPLASTIC"/>
    <property type="match status" value="1"/>
</dbReference>
<dbReference type="InterPro" id="IPR002146">
    <property type="entry name" value="ATP_synth_b/b'su_bac/chlpt"/>
</dbReference>
<keyword evidence="15" id="KW-1185">Reference proteome</keyword>
<proteinExistence type="inferred from homology"/>
<dbReference type="InterPro" id="IPR028987">
    <property type="entry name" value="ATP_synth_B-like_membr_sf"/>
</dbReference>
<evidence type="ECO:0000256" key="6">
    <source>
        <dbReference type="ARBA" id="ARBA00023065"/>
    </source>
</evidence>
<dbReference type="HAMAP" id="MF_01398">
    <property type="entry name" value="ATP_synth_b_bprime"/>
    <property type="match status" value="1"/>
</dbReference>
<dbReference type="PANTHER" id="PTHR34264">
    <property type="entry name" value="ATP SYNTHASE SUBUNIT B, CHLOROPLASTIC"/>
    <property type="match status" value="1"/>
</dbReference>
<comment type="function">
    <text evidence="11">Component of the F(0) channel, it forms part of the peripheral stalk, linking F(1) to F(0).</text>
</comment>
<keyword evidence="5 11" id="KW-1133">Transmembrane helix</keyword>
<evidence type="ECO:0000256" key="8">
    <source>
        <dbReference type="ARBA" id="ARBA00023310"/>
    </source>
</evidence>
<evidence type="ECO:0000313" key="14">
    <source>
        <dbReference type="EMBL" id="PSB21708.1"/>
    </source>
</evidence>
<comment type="similarity">
    <text evidence="11 12">Belongs to the ATPase B chain family.</text>
</comment>
<accession>A0A2T1DMI1</accession>
<evidence type="ECO:0000256" key="11">
    <source>
        <dbReference type="HAMAP-Rule" id="MF_01398"/>
    </source>
</evidence>
<evidence type="ECO:0000256" key="2">
    <source>
        <dbReference type="ARBA" id="ARBA00022547"/>
    </source>
</evidence>
<organism evidence="14 15">
    <name type="scientific">Phormidesmis priestleyi ULC007</name>
    <dbReference type="NCBI Taxonomy" id="1920490"/>
    <lineage>
        <taxon>Bacteria</taxon>
        <taxon>Bacillati</taxon>
        <taxon>Cyanobacteriota</taxon>
        <taxon>Cyanophyceae</taxon>
        <taxon>Leptolyngbyales</taxon>
        <taxon>Leptolyngbyaceae</taxon>
        <taxon>Phormidesmis</taxon>
    </lineage>
</organism>
<evidence type="ECO:0000313" key="15">
    <source>
        <dbReference type="Proteomes" id="UP000238634"/>
    </source>
</evidence>
<dbReference type="GO" id="GO:0045259">
    <property type="term" value="C:proton-transporting ATP synthase complex"/>
    <property type="evidence" value="ECO:0007669"/>
    <property type="project" value="UniProtKB-KW"/>
</dbReference>
<keyword evidence="8 11" id="KW-0066">ATP synthesis</keyword>
<evidence type="ECO:0000256" key="13">
    <source>
        <dbReference type="SAM" id="Coils"/>
    </source>
</evidence>
<keyword evidence="3 11" id="KW-0812">Transmembrane</keyword>
<gene>
    <name evidence="11" type="primary">atpF</name>
    <name evidence="14" type="ORF">C7B65_03790</name>
</gene>
<dbReference type="CDD" id="cd06503">
    <property type="entry name" value="ATP-synt_Fo_b"/>
    <property type="match status" value="1"/>
</dbReference>
<feature type="coiled-coil region" evidence="13">
    <location>
        <begin position="64"/>
        <end position="105"/>
    </location>
</feature>
<comment type="caution">
    <text evidence="14">The sequence shown here is derived from an EMBL/GenBank/DDBJ whole genome shotgun (WGS) entry which is preliminary data.</text>
</comment>
<keyword evidence="4 11" id="KW-0375">Hydrogen ion transport</keyword>
<evidence type="ECO:0000256" key="5">
    <source>
        <dbReference type="ARBA" id="ARBA00022989"/>
    </source>
</evidence>
<evidence type="ECO:0000256" key="4">
    <source>
        <dbReference type="ARBA" id="ARBA00022781"/>
    </source>
</evidence>
<evidence type="ECO:0000256" key="1">
    <source>
        <dbReference type="ARBA" id="ARBA00022448"/>
    </source>
</evidence>